<keyword evidence="4" id="KW-0804">Transcription</keyword>
<evidence type="ECO:0000256" key="3">
    <source>
        <dbReference type="ARBA" id="ARBA00023125"/>
    </source>
</evidence>
<dbReference type="Gene3D" id="3.40.190.290">
    <property type="match status" value="1"/>
</dbReference>
<dbReference type="GO" id="GO:0006351">
    <property type="term" value="P:DNA-templated transcription"/>
    <property type="evidence" value="ECO:0007669"/>
    <property type="project" value="TreeGrafter"/>
</dbReference>
<dbReference type="GO" id="GO:0003700">
    <property type="term" value="F:DNA-binding transcription factor activity"/>
    <property type="evidence" value="ECO:0007669"/>
    <property type="project" value="InterPro"/>
</dbReference>
<reference evidence="6" key="1">
    <citation type="journal article" date="2014" name="Int. J. Syst. Evol. Microbiol.">
        <title>Complete genome sequence of Corynebacterium casei LMG S-19264T (=DSM 44701T), isolated from a smear-ripened cheese.</title>
        <authorList>
            <consortium name="US DOE Joint Genome Institute (JGI-PGF)"/>
            <person name="Walter F."/>
            <person name="Albersmeier A."/>
            <person name="Kalinowski J."/>
            <person name="Ruckert C."/>
        </authorList>
    </citation>
    <scope>NUCLEOTIDE SEQUENCE</scope>
    <source>
        <strain evidence="6">KCTC 42249</strain>
    </source>
</reference>
<dbReference type="Pfam" id="PF03466">
    <property type="entry name" value="LysR_substrate"/>
    <property type="match status" value="1"/>
</dbReference>
<dbReference type="FunFam" id="1.10.10.10:FF:000001">
    <property type="entry name" value="LysR family transcriptional regulator"/>
    <property type="match status" value="1"/>
</dbReference>
<comment type="caution">
    <text evidence="6">The sequence shown here is derived from an EMBL/GenBank/DDBJ whole genome shotgun (WGS) entry which is preliminary data.</text>
</comment>
<dbReference type="PRINTS" id="PR00039">
    <property type="entry name" value="HTHLYSR"/>
</dbReference>
<dbReference type="Proteomes" id="UP000630142">
    <property type="component" value="Unassembled WGS sequence"/>
</dbReference>
<dbReference type="SUPFAM" id="SSF46785">
    <property type="entry name" value="Winged helix' DNA-binding domain"/>
    <property type="match status" value="1"/>
</dbReference>
<protein>
    <submittedName>
        <fullName evidence="6">LysR family transcriptional regulator</fullName>
    </submittedName>
</protein>
<proteinExistence type="inferred from homology"/>
<dbReference type="SUPFAM" id="SSF53850">
    <property type="entry name" value="Periplasmic binding protein-like II"/>
    <property type="match status" value="1"/>
</dbReference>
<dbReference type="AlphaFoldDB" id="A0A8J3DVT4"/>
<comment type="similarity">
    <text evidence="1">Belongs to the LysR transcriptional regulatory family.</text>
</comment>
<keyword evidence="3" id="KW-0238">DNA-binding</keyword>
<dbReference type="PANTHER" id="PTHR30537">
    <property type="entry name" value="HTH-TYPE TRANSCRIPTIONAL REGULATOR"/>
    <property type="match status" value="1"/>
</dbReference>
<dbReference type="Pfam" id="PF00126">
    <property type="entry name" value="HTH_1"/>
    <property type="match status" value="1"/>
</dbReference>
<dbReference type="PANTHER" id="PTHR30537:SF20">
    <property type="entry name" value="TRANSCRIPTIONAL REGULATORY PROTEIN"/>
    <property type="match status" value="1"/>
</dbReference>
<evidence type="ECO:0000259" key="5">
    <source>
        <dbReference type="PROSITE" id="PS50931"/>
    </source>
</evidence>
<evidence type="ECO:0000256" key="2">
    <source>
        <dbReference type="ARBA" id="ARBA00023015"/>
    </source>
</evidence>
<dbReference type="CDD" id="cd08422">
    <property type="entry name" value="PBP2_CrgA_like"/>
    <property type="match status" value="1"/>
</dbReference>
<organism evidence="6 7">
    <name type="scientific">Tianweitania populi</name>
    <dbReference type="NCBI Taxonomy" id="1607949"/>
    <lineage>
        <taxon>Bacteria</taxon>
        <taxon>Pseudomonadati</taxon>
        <taxon>Pseudomonadota</taxon>
        <taxon>Alphaproteobacteria</taxon>
        <taxon>Hyphomicrobiales</taxon>
        <taxon>Phyllobacteriaceae</taxon>
        <taxon>Tianweitania</taxon>
    </lineage>
</organism>
<keyword evidence="2" id="KW-0805">Transcription regulation</keyword>
<name>A0A8J3DVT4_9HYPH</name>
<dbReference type="InterPro" id="IPR036390">
    <property type="entry name" value="WH_DNA-bd_sf"/>
</dbReference>
<dbReference type="GO" id="GO:0043565">
    <property type="term" value="F:sequence-specific DNA binding"/>
    <property type="evidence" value="ECO:0007669"/>
    <property type="project" value="TreeGrafter"/>
</dbReference>
<reference evidence="6" key="2">
    <citation type="submission" date="2020-09" db="EMBL/GenBank/DDBJ databases">
        <authorList>
            <person name="Sun Q."/>
            <person name="Kim S."/>
        </authorList>
    </citation>
    <scope>NUCLEOTIDE SEQUENCE</scope>
    <source>
        <strain evidence="6">KCTC 42249</strain>
    </source>
</reference>
<dbReference type="InterPro" id="IPR036388">
    <property type="entry name" value="WH-like_DNA-bd_sf"/>
</dbReference>
<feature type="domain" description="HTH lysR-type" evidence="5">
    <location>
        <begin position="3"/>
        <end position="60"/>
    </location>
</feature>
<dbReference type="InterPro" id="IPR000847">
    <property type="entry name" value="LysR_HTH_N"/>
</dbReference>
<keyword evidence="7" id="KW-1185">Reference proteome</keyword>
<sequence length="298" mass="33803">MALDWDKLRVFHAAAEAGSFTHAAEKLRLSQSAISRQVSALEQDVGVPLFHRHARGLVMTEQGELLFRTAHDVLMKLENVRSQLTETKDKPSGVLRVTTTVGLGAAWLTERVQEFLDLYPEIQLQIILANEELDLTLRHADCAIRLRQPQQPDLIQRRLFTMHFHLYAAPTYLAKHGMPESIDDLDKHRIVTFGEPVPSQLAHLNWLETAGKPEGIRRPATLQINDILSVKRAVQRGAGIAMLPDYMVGKETGLVQLMTDTEVPTYDTFFAYPDAMKQQVKLHVFRDFLLSKARSWAY</sequence>
<dbReference type="PROSITE" id="PS50931">
    <property type="entry name" value="HTH_LYSR"/>
    <property type="match status" value="1"/>
</dbReference>
<gene>
    <name evidence="6" type="ORF">GCM10016234_14800</name>
</gene>
<evidence type="ECO:0000313" key="7">
    <source>
        <dbReference type="Proteomes" id="UP000630142"/>
    </source>
</evidence>
<evidence type="ECO:0000256" key="1">
    <source>
        <dbReference type="ARBA" id="ARBA00009437"/>
    </source>
</evidence>
<accession>A0A8J3DVT4</accession>
<evidence type="ECO:0000256" key="4">
    <source>
        <dbReference type="ARBA" id="ARBA00023163"/>
    </source>
</evidence>
<evidence type="ECO:0000313" key="6">
    <source>
        <dbReference type="EMBL" id="GHD11537.1"/>
    </source>
</evidence>
<dbReference type="InterPro" id="IPR005119">
    <property type="entry name" value="LysR_subst-bd"/>
</dbReference>
<dbReference type="Gene3D" id="1.10.10.10">
    <property type="entry name" value="Winged helix-like DNA-binding domain superfamily/Winged helix DNA-binding domain"/>
    <property type="match status" value="1"/>
</dbReference>
<dbReference type="EMBL" id="BMZQ01000001">
    <property type="protein sequence ID" value="GHD11537.1"/>
    <property type="molecule type" value="Genomic_DNA"/>
</dbReference>
<dbReference type="RefSeq" id="WP_189502802.1">
    <property type="nucleotide sequence ID" value="NZ_BMZQ01000001.1"/>
</dbReference>
<dbReference type="InterPro" id="IPR058163">
    <property type="entry name" value="LysR-type_TF_proteobact-type"/>
</dbReference>